<name>A0A1Z1XAX0_9FLOR</name>
<sequence>MNVEFYLFYLFSIFIIFSSIMVISLRNAVYSILFLILTFFNTIILFLLIGAEFLSFLFLIVYVGAVAILFLFVLMMLNIKLIRYKINSWSVIAIGFILLFYFIIQIILIYNHLFEFLRINYTPSWNNWLVLYHTFNNVQVIGKVLYTKYNFLFITSSLILLVAMVGTILLTMHQRSNLRTQNVATQVQQPILCSIKLSNLKN</sequence>
<keyword evidence="1" id="KW-0813">Transport</keyword>
<keyword evidence="1" id="KW-0812">Transmembrane</keyword>
<dbReference type="GeneID" id="33195567"/>
<dbReference type="PANTHER" id="PTHR33269:SF17">
    <property type="entry name" value="NADH-UBIQUINONE OXIDOREDUCTASE CHAIN 6"/>
    <property type="match status" value="1"/>
</dbReference>
<feature type="transmembrane region" description="Helical" evidence="1">
    <location>
        <begin position="151"/>
        <end position="172"/>
    </location>
</feature>
<keyword evidence="1" id="KW-0520">NAD</keyword>
<comment type="subcellular location">
    <subcellularLocation>
        <location evidence="1">Mitochondrion membrane</location>
        <topology evidence="1">Multi-pass membrane protein</topology>
    </subcellularLocation>
</comment>
<evidence type="ECO:0000256" key="1">
    <source>
        <dbReference type="RuleBase" id="RU004430"/>
    </source>
</evidence>
<feature type="transmembrane region" description="Helical" evidence="1">
    <location>
        <begin position="56"/>
        <end position="77"/>
    </location>
</feature>
<accession>A0A1Z1XAX0</accession>
<dbReference type="Pfam" id="PF00499">
    <property type="entry name" value="Oxidored_q3"/>
    <property type="match status" value="1"/>
</dbReference>
<proteinExistence type="inferred from homology"/>
<dbReference type="PANTHER" id="PTHR33269">
    <property type="entry name" value="NADH-UBIQUINONE OXIDOREDUCTASE CHAIN 6"/>
    <property type="match status" value="1"/>
</dbReference>
<reference evidence="2" key="1">
    <citation type="submission" date="2016-11" db="EMBL/GenBank/DDBJ databases">
        <title>Complete Mitochondrial Genome of Thorea hispida.</title>
        <authorList>
            <person name="Nan F."/>
            <person name="Xie S."/>
        </authorList>
    </citation>
    <scope>NUCLEOTIDE SEQUENCE</scope>
</reference>
<comment type="similarity">
    <text evidence="1">Belongs to the complex I subunit 6 family.</text>
</comment>
<keyword evidence="1 2" id="KW-0496">Mitochondrion</keyword>
<dbReference type="EC" id="7.1.1.2" evidence="1"/>
<keyword evidence="1" id="KW-1133">Transmembrane helix</keyword>
<dbReference type="Gene3D" id="1.20.120.1200">
    <property type="entry name" value="NADH-ubiquinone/plastoquinone oxidoreductase chain 6, subunit NuoJ"/>
    <property type="match status" value="1"/>
</dbReference>
<comment type="catalytic activity">
    <reaction evidence="1">
        <text>a ubiquinone + NADH + 5 H(+)(in) = a ubiquinol + NAD(+) + 4 H(+)(out)</text>
        <dbReference type="Rhea" id="RHEA:29091"/>
        <dbReference type="Rhea" id="RHEA-COMP:9565"/>
        <dbReference type="Rhea" id="RHEA-COMP:9566"/>
        <dbReference type="ChEBI" id="CHEBI:15378"/>
        <dbReference type="ChEBI" id="CHEBI:16389"/>
        <dbReference type="ChEBI" id="CHEBI:17976"/>
        <dbReference type="ChEBI" id="CHEBI:57540"/>
        <dbReference type="ChEBI" id="CHEBI:57945"/>
        <dbReference type="EC" id="7.1.1.2"/>
    </reaction>
</comment>
<dbReference type="GO" id="GO:0008137">
    <property type="term" value="F:NADH dehydrogenase (ubiquinone) activity"/>
    <property type="evidence" value="ECO:0007669"/>
    <property type="project" value="UniProtKB-UniRule"/>
</dbReference>
<keyword evidence="1" id="KW-0249">Electron transport</keyword>
<organism evidence="2">
    <name type="scientific">Thorea hispida</name>
    <dbReference type="NCBI Taxonomy" id="202687"/>
    <lineage>
        <taxon>Eukaryota</taxon>
        <taxon>Rhodophyta</taxon>
        <taxon>Florideophyceae</taxon>
        <taxon>Nemaliophycidae</taxon>
        <taxon>Thoreales</taxon>
        <taxon>Thoreaceae</taxon>
        <taxon>Thorea</taxon>
    </lineage>
</organism>
<dbReference type="EMBL" id="KY083066">
    <property type="protein sequence ID" value="ARX95968.1"/>
    <property type="molecule type" value="Genomic_DNA"/>
</dbReference>
<dbReference type="InterPro" id="IPR042106">
    <property type="entry name" value="Nuo/plastoQ_OxRdtase_6_NuoJ"/>
</dbReference>
<dbReference type="AlphaFoldDB" id="A0A1Z1XAX0"/>
<keyword evidence="1" id="KW-0679">Respiratory chain</keyword>
<keyword evidence="1" id="KW-1278">Translocase</keyword>
<keyword evidence="1" id="KW-0472">Membrane</keyword>
<feature type="transmembrane region" description="Helical" evidence="1">
    <location>
        <begin position="32"/>
        <end position="50"/>
    </location>
</feature>
<evidence type="ECO:0000313" key="2">
    <source>
        <dbReference type="EMBL" id="ARX95968.1"/>
    </source>
</evidence>
<keyword evidence="1" id="KW-0830">Ubiquinone</keyword>
<gene>
    <name evidence="2" type="primary">nad6</name>
</gene>
<feature type="transmembrane region" description="Helical" evidence="1">
    <location>
        <begin position="6"/>
        <end position="25"/>
    </location>
</feature>
<dbReference type="RefSeq" id="YP_009389224.1">
    <property type="nucleotide sequence ID" value="NC_035158.1"/>
</dbReference>
<dbReference type="InterPro" id="IPR001457">
    <property type="entry name" value="NADH_UbQ/plastoQ_OxRdtase_su6"/>
</dbReference>
<geneLocation type="mitochondrion" evidence="2"/>
<comment type="function">
    <text evidence="1">Core subunit of the mitochondrial membrane respiratory chain NADH dehydrogenase (Complex I) which catalyzes electron transfer from NADH through the respiratory chain, using ubiquinone as an electron acceptor. Essential for the catalytic activity and assembly of complex I.</text>
</comment>
<dbReference type="NCBIfam" id="NF005164">
    <property type="entry name" value="PRK06638.1-4"/>
    <property type="match status" value="1"/>
</dbReference>
<dbReference type="GO" id="GO:0031966">
    <property type="term" value="C:mitochondrial membrane"/>
    <property type="evidence" value="ECO:0007669"/>
    <property type="project" value="UniProtKB-SubCell"/>
</dbReference>
<feature type="transmembrane region" description="Helical" evidence="1">
    <location>
        <begin position="89"/>
        <end position="110"/>
    </location>
</feature>
<protein>
    <recommendedName>
        <fullName evidence="1">NADH-ubiquinone oxidoreductase chain 6</fullName>
        <ecNumber evidence="1">7.1.1.2</ecNumber>
    </recommendedName>
</protein>